<dbReference type="InterPro" id="IPR012347">
    <property type="entry name" value="Ferritin-like"/>
</dbReference>
<evidence type="ECO:0000259" key="2">
    <source>
        <dbReference type="Pfam" id="PF13628"/>
    </source>
</evidence>
<feature type="domain" description="DUF4142" evidence="2">
    <location>
        <begin position="38"/>
        <end position="173"/>
    </location>
</feature>
<evidence type="ECO:0000256" key="1">
    <source>
        <dbReference type="SAM" id="SignalP"/>
    </source>
</evidence>
<evidence type="ECO:0000313" key="4">
    <source>
        <dbReference type="Proteomes" id="UP000323426"/>
    </source>
</evidence>
<dbReference type="PROSITE" id="PS51257">
    <property type="entry name" value="PROKAR_LIPOPROTEIN"/>
    <property type="match status" value="1"/>
</dbReference>
<dbReference type="Proteomes" id="UP000323426">
    <property type="component" value="Unassembled WGS sequence"/>
</dbReference>
<keyword evidence="4" id="KW-1185">Reference proteome</keyword>
<gene>
    <name evidence="3" type="ORF">F0145_05395</name>
</gene>
<sequence length="178" mass="19566">MNKLLVKGKILMLMLATLGIATSCDDDDDNNDPRLTVQEFIQQAAASDIFEITTGGLAAQKGVMTDVKTFGAMLVADHTQSSTELKALATQKNVTLPNPVTLPADKQQKVTTLQNQNGTEFDRQFAKMQVDAHQEAIDLFEDADEDIADAQVQAFVDKTLPVLRMHLQEAKELEDMTD</sequence>
<dbReference type="AlphaFoldDB" id="A0A5M6DKV7"/>
<dbReference type="RefSeq" id="WP_150087297.1">
    <property type="nucleotide sequence ID" value="NZ_VWSF01000003.1"/>
</dbReference>
<feature type="signal peptide" evidence="1">
    <location>
        <begin position="1"/>
        <end position="23"/>
    </location>
</feature>
<accession>A0A5M6DKV7</accession>
<proteinExistence type="predicted"/>
<dbReference type="PANTHER" id="PTHR38593:SF1">
    <property type="entry name" value="BLR2558 PROTEIN"/>
    <property type="match status" value="1"/>
</dbReference>
<reference evidence="3 4" key="1">
    <citation type="submission" date="2019-09" db="EMBL/GenBank/DDBJ databases">
        <title>Genome sequence and assembly of Adhaeribacter sp.</title>
        <authorList>
            <person name="Chhetri G."/>
        </authorList>
    </citation>
    <scope>NUCLEOTIDE SEQUENCE [LARGE SCALE GENOMIC DNA]</scope>
    <source>
        <strain evidence="3 4">DK36</strain>
    </source>
</reference>
<dbReference type="InterPro" id="IPR025419">
    <property type="entry name" value="DUF4142"/>
</dbReference>
<name>A0A5M6DKV7_9BACT</name>
<dbReference type="Pfam" id="PF13628">
    <property type="entry name" value="DUF4142"/>
    <property type="match status" value="1"/>
</dbReference>
<feature type="chain" id="PRO_5024294826" evidence="1">
    <location>
        <begin position="24"/>
        <end position="178"/>
    </location>
</feature>
<keyword evidence="1" id="KW-0732">Signal</keyword>
<dbReference type="Gene3D" id="1.20.1260.10">
    <property type="match status" value="1"/>
</dbReference>
<comment type="caution">
    <text evidence="3">The sequence shown here is derived from an EMBL/GenBank/DDBJ whole genome shotgun (WGS) entry which is preliminary data.</text>
</comment>
<dbReference type="PANTHER" id="PTHR38593">
    <property type="entry name" value="BLR2558 PROTEIN"/>
    <property type="match status" value="1"/>
</dbReference>
<protein>
    <submittedName>
        <fullName evidence="3">DUF4142 domain-containing protein</fullName>
    </submittedName>
</protein>
<organism evidence="3 4">
    <name type="scientific">Adhaeribacter rhizoryzae</name>
    <dbReference type="NCBI Taxonomy" id="2607907"/>
    <lineage>
        <taxon>Bacteria</taxon>
        <taxon>Pseudomonadati</taxon>
        <taxon>Bacteroidota</taxon>
        <taxon>Cytophagia</taxon>
        <taxon>Cytophagales</taxon>
        <taxon>Hymenobacteraceae</taxon>
        <taxon>Adhaeribacter</taxon>
    </lineage>
</organism>
<evidence type="ECO:0000313" key="3">
    <source>
        <dbReference type="EMBL" id="KAA5548164.1"/>
    </source>
</evidence>
<dbReference type="EMBL" id="VWSF01000003">
    <property type="protein sequence ID" value="KAA5548164.1"/>
    <property type="molecule type" value="Genomic_DNA"/>
</dbReference>